<sequence>MKVKKYNKKDMRLAFWLIIPTIFAISITAFIPLIQTIYDSFFSWSLRPGFEREFLGLGNYIRLFQDARFLSSLWNTIYFTVLSVLLEFLIGLGVALLMNAKFKGRGFMRAAMLIPWAVPTVISSQMWRWMYNDNYGVISNLLYSLGILEEGTPILADPSLAMNAIVSVDVWKTTPFVALLLLAGLQTIPSQLYEAARIDGASKWRQFTSITLPILQPTIAVTLIFRTLDALRVFDIVYIMTPGSQDTETLSVYNRSLLMDNIFSPRGLFGYGSALSVIIFLLIGVFTLIYIKSMNLKLD</sequence>
<proteinExistence type="inferred from homology"/>
<dbReference type="EMBL" id="SRME01000010">
    <property type="protein sequence ID" value="TGG86685.1"/>
    <property type="molecule type" value="Genomic_DNA"/>
</dbReference>
<dbReference type="CDD" id="cd06261">
    <property type="entry name" value="TM_PBP2"/>
    <property type="match status" value="1"/>
</dbReference>
<feature type="domain" description="ABC transmembrane type-1" evidence="8">
    <location>
        <begin position="73"/>
        <end position="290"/>
    </location>
</feature>
<dbReference type="PANTHER" id="PTHR43005:SF2">
    <property type="entry name" value="INTEGRAL MEMBRANE SUGAR TRANSPORT PROTEIN"/>
    <property type="match status" value="1"/>
</dbReference>
<evidence type="ECO:0000256" key="1">
    <source>
        <dbReference type="ARBA" id="ARBA00004651"/>
    </source>
</evidence>
<protein>
    <submittedName>
        <fullName evidence="9">Carbohydrate ABC transporter membrane protein 1, CUT1 family</fullName>
    </submittedName>
    <submittedName>
        <fullName evidence="10">Sugar ABC transporter permease</fullName>
    </submittedName>
</protein>
<gene>
    <name evidence="10" type="ORF">E4650_10005</name>
    <name evidence="9" type="ORF">SAMN04488588_2120</name>
</gene>
<dbReference type="Pfam" id="PF00528">
    <property type="entry name" value="BPD_transp_1"/>
    <property type="match status" value="1"/>
</dbReference>
<dbReference type="Proteomes" id="UP000199322">
    <property type="component" value="Unassembled WGS sequence"/>
</dbReference>
<feature type="transmembrane region" description="Helical" evidence="7">
    <location>
        <begin position="77"/>
        <end position="98"/>
    </location>
</feature>
<keyword evidence="6 7" id="KW-0472">Membrane</keyword>
<organism evidence="9 11">
    <name type="scientific">Geotoga petraea</name>
    <dbReference type="NCBI Taxonomy" id="28234"/>
    <lineage>
        <taxon>Bacteria</taxon>
        <taxon>Thermotogati</taxon>
        <taxon>Thermotogota</taxon>
        <taxon>Thermotogae</taxon>
        <taxon>Petrotogales</taxon>
        <taxon>Petrotogaceae</taxon>
        <taxon>Geotoga</taxon>
    </lineage>
</organism>
<dbReference type="GO" id="GO:0005886">
    <property type="term" value="C:plasma membrane"/>
    <property type="evidence" value="ECO:0007669"/>
    <property type="project" value="UniProtKB-SubCell"/>
</dbReference>
<feature type="transmembrane region" description="Helical" evidence="7">
    <location>
        <begin position="12"/>
        <end position="38"/>
    </location>
</feature>
<keyword evidence="11" id="KW-1185">Reference proteome</keyword>
<dbReference type="OrthoDB" id="9807129at2"/>
<evidence type="ECO:0000256" key="7">
    <source>
        <dbReference type="RuleBase" id="RU363032"/>
    </source>
</evidence>
<dbReference type="STRING" id="28234.SAMN04488588_2120"/>
<evidence type="ECO:0000313" key="9">
    <source>
        <dbReference type="EMBL" id="SDC93449.1"/>
    </source>
</evidence>
<keyword evidence="5 7" id="KW-1133">Transmembrane helix</keyword>
<comment type="similarity">
    <text evidence="7">Belongs to the binding-protein-dependent transport system permease family.</text>
</comment>
<keyword evidence="3" id="KW-1003">Cell membrane</keyword>
<feature type="transmembrane region" description="Helical" evidence="7">
    <location>
        <begin position="268"/>
        <end position="291"/>
    </location>
</feature>
<accession>A0A1G6QM95</accession>
<dbReference type="PROSITE" id="PS50928">
    <property type="entry name" value="ABC_TM1"/>
    <property type="match status" value="1"/>
</dbReference>
<dbReference type="Proteomes" id="UP000297288">
    <property type="component" value="Unassembled WGS sequence"/>
</dbReference>
<evidence type="ECO:0000256" key="4">
    <source>
        <dbReference type="ARBA" id="ARBA00022692"/>
    </source>
</evidence>
<keyword evidence="2 7" id="KW-0813">Transport</keyword>
<reference evidence="10 12" key="2">
    <citation type="submission" date="2019-04" db="EMBL/GenBank/DDBJ databases">
        <title>Draft genome sequence data and analysis of a Fermenting Bacterium, Geotoga petraea strain HO-Geo1, isolated from heavy-oil petroleum reservoir in Russia.</title>
        <authorList>
            <person name="Grouzdev D.S."/>
            <person name="Semenova E.M."/>
            <person name="Sokolova D.S."/>
            <person name="Tourova T.P."/>
            <person name="Poltaraus A.B."/>
            <person name="Nazina T.N."/>
        </authorList>
    </citation>
    <scope>NUCLEOTIDE SEQUENCE [LARGE SCALE GENOMIC DNA]</scope>
    <source>
        <strain evidence="10 12">HO-Geo1</strain>
    </source>
</reference>
<dbReference type="EMBL" id="FMYV01000014">
    <property type="protein sequence ID" value="SDC93449.1"/>
    <property type="molecule type" value="Genomic_DNA"/>
</dbReference>
<comment type="subcellular location">
    <subcellularLocation>
        <location evidence="1 7">Cell membrane</location>
        <topology evidence="1 7">Multi-pass membrane protein</topology>
    </subcellularLocation>
</comment>
<dbReference type="InterPro" id="IPR035906">
    <property type="entry name" value="MetI-like_sf"/>
</dbReference>
<dbReference type="AlphaFoldDB" id="A0A1G6QM95"/>
<dbReference type="RefSeq" id="WP_091405800.1">
    <property type="nucleotide sequence ID" value="NZ_FMYV01000014.1"/>
</dbReference>
<evidence type="ECO:0000256" key="2">
    <source>
        <dbReference type="ARBA" id="ARBA00022448"/>
    </source>
</evidence>
<evidence type="ECO:0000256" key="6">
    <source>
        <dbReference type="ARBA" id="ARBA00023136"/>
    </source>
</evidence>
<evidence type="ECO:0000256" key="5">
    <source>
        <dbReference type="ARBA" id="ARBA00022989"/>
    </source>
</evidence>
<dbReference type="InterPro" id="IPR000515">
    <property type="entry name" value="MetI-like"/>
</dbReference>
<dbReference type="PANTHER" id="PTHR43005">
    <property type="entry name" value="BLR7065 PROTEIN"/>
    <property type="match status" value="1"/>
</dbReference>
<dbReference type="SUPFAM" id="SSF161098">
    <property type="entry name" value="MetI-like"/>
    <property type="match status" value="1"/>
</dbReference>
<evidence type="ECO:0000313" key="12">
    <source>
        <dbReference type="Proteomes" id="UP000297288"/>
    </source>
</evidence>
<keyword evidence="4 7" id="KW-0812">Transmembrane</keyword>
<evidence type="ECO:0000313" key="10">
    <source>
        <dbReference type="EMBL" id="TGG86685.1"/>
    </source>
</evidence>
<reference evidence="9 11" key="1">
    <citation type="submission" date="2016-10" db="EMBL/GenBank/DDBJ databases">
        <authorList>
            <person name="de Groot N.N."/>
        </authorList>
    </citation>
    <scope>NUCLEOTIDE SEQUENCE [LARGE SCALE GENOMIC DNA]</scope>
    <source>
        <strain evidence="9 11">WG14</strain>
    </source>
</reference>
<evidence type="ECO:0000313" key="11">
    <source>
        <dbReference type="Proteomes" id="UP000199322"/>
    </source>
</evidence>
<evidence type="ECO:0000259" key="8">
    <source>
        <dbReference type="PROSITE" id="PS50928"/>
    </source>
</evidence>
<evidence type="ECO:0000256" key="3">
    <source>
        <dbReference type="ARBA" id="ARBA00022475"/>
    </source>
</evidence>
<dbReference type="Gene3D" id="1.10.3720.10">
    <property type="entry name" value="MetI-like"/>
    <property type="match status" value="1"/>
</dbReference>
<name>A0A1G6QM95_9BACT</name>
<dbReference type="GO" id="GO:0055085">
    <property type="term" value="P:transmembrane transport"/>
    <property type="evidence" value="ECO:0007669"/>
    <property type="project" value="InterPro"/>
</dbReference>